<protein>
    <submittedName>
        <fullName evidence="2">Uncharacterized protein</fullName>
    </submittedName>
</protein>
<proteinExistence type="predicted"/>
<dbReference type="EMBL" id="JYDH01000205">
    <property type="protein sequence ID" value="KRY28404.1"/>
    <property type="molecule type" value="Genomic_DNA"/>
</dbReference>
<dbReference type="EMBL" id="JYDH01000205">
    <property type="protein sequence ID" value="KRY28411.1"/>
    <property type="molecule type" value="Genomic_DNA"/>
</dbReference>
<evidence type="ECO:0000313" key="1">
    <source>
        <dbReference type="EMBL" id="KRY28404.1"/>
    </source>
</evidence>
<sequence>MDYIGVSGWESICNVQQTYRRHFYLRSCGDNPKESGKLTNLGAGIVCLSEIVEIFPLKISV</sequence>
<keyword evidence="3" id="KW-1185">Reference proteome</keyword>
<gene>
    <name evidence="2" type="ORF">T01_10769</name>
    <name evidence="1" type="ORF">T01_10782</name>
</gene>
<name>A0A0V1AUH0_TRISP</name>
<organism evidence="2 3">
    <name type="scientific">Trichinella spiralis</name>
    <name type="common">Trichina worm</name>
    <dbReference type="NCBI Taxonomy" id="6334"/>
    <lineage>
        <taxon>Eukaryota</taxon>
        <taxon>Metazoa</taxon>
        <taxon>Ecdysozoa</taxon>
        <taxon>Nematoda</taxon>
        <taxon>Enoplea</taxon>
        <taxon>Dorylaimia</taxon>
        <taxon>Trichinellida</taxon>
        <taxon>Trichinellidae</taxon>
        <taxon>Trichinella</taxon>
    </lineage>
</organism>
<evidence type="ECO:0000313" key="3">
    <source>
        <dbReference type="Proteomes" id="UP000054776"/>
    </source>
</evidence>
<reference evidence="2 3" key="1">
    <citation type="submission" date="2015-01" db="EMBL/GenBank/DDBJ databases">
        <title>Evolution of Trichinella species and genotypes.</title>
        <authorList>
            <person name="Korhonen P.K."/>
            <person name="Edoardo P."/>
            <person name="Giuseppe L.R."/>
            <person name="Gasser R.B."/>
        </authorList>
    </citation>
    <scope>NUCLEOTIDE SEQUENCE [LARGE SCALE GENOMIC DNA]</scope>
    <source>
        <strain evidence="2">ISS3</strain>
    </source>
</reference>
<evidence type="ECO:0000313" key="2">
    <source>
        <dbReference type="EMBL" id="KRY28411.1"/>
    </source>
</evidence>
<comment type="caution">
    <text evidence="2">The sequence shown here is derived from an EMBL/GenBank/DDBJ whole genome shotgun (WGS) entry which is preliminary data.</text>
</comment>
<accession>A0A0V1AUH0</accession>
<dbReference type="InParanoid" id="A0A0V1AUH0"/>
<dbReference type="Proteomes" id="UP000054776">
    <property type="component" value="Unassembled WGS sequence"/>
</dbReference>
<dbReference type="AlphaFoldDB" id="A0A0V1AUH0"/>